<dbReference type="InterPro" id="IPR009057">
    <property type="entry name" value="Homeodomain-like_sf"/>
</dbReference>
<dbReference type="EMBL" id="DVMQ01000010">
    <property type="protein sequence ID" value="HIU23828.1"/>
    <property type="molecule type" value="Genomic_DNA"/>
</dbReference>
<evidence type="ECO:0000256" key="2">
    <source>
        <dbReference type="ARBA" id="ARBA00023125"/>
    </source>
</evidence>
<dbReference type="GO" id="GO:0043565">
    <property type="term" value="F:sequence-specific DNA binding"/>
    <property type="evidence" value="ECO:0007669"/>
    <property type="project" value="InterPro"/>
</dbReference>
<organism evidence="5 6">
    <name type="scientific">Candidatus Coprovicinus avistercoris</name>
    <dbReference type="NCBI Taxonomy" id="2840754"/>
    <lineage>
        <taxon>Bacteria</taxon>
        <taxon>Bacillati</taxon>
        <taxon>Actinomycetota</taxon>
        <taxon>Coriobacteriia</taxon>
        <taxon>Coriobacteriales</taxon>
        <taxon>Coriobacteriaceae</taxon>
        <taxon>Coriobacteriaceae incertae sedis</taxon>
        <taxon>Candidatus Coprovicinus</taxon>
    </lineage>
</organism>
<dbReference type="PANTHER" id="PTHR43280:SF31">
    <property type="entry name" value="TRANSCRIPTIONAL REGULATORY PROTEIN"/>
    <property type="match status" value="1"/>
</dbReference>
<evidence type="ECO:0000256" key="3">
    <source>
        <dbReference type="ARBA" id="ARBA00023163"/>
    </source>
</evidence>
<dbReference type="SUPFAM" id="SSF46689">
    <property type="entry name" value="Homeodomain-like"/>
    <property type="match status" value="1"/>
</dbReference>
<keyword evidence="1" id="KW-0805">Transcription regulation</keyword>
<dbReference type="AlphaFoldDB" id="A0A9D1L5A3"/>
<proteinExistence type="predicted"/>
<dbReference type="PANTHER" id="PTHR43280">
    <property type="entry name" value="ARAC-FAMILY TRANSCRIPTIONAL REGULATOR"/>
    <property type="match status" value="1"/>
</dbReference>
<dbReference type="InterPro" id="IPR018060">
    <property type="entry name" value="HTH_AraC"/>
</dbReference>
<accession>A0A9D1L5A3</accession>
<evidence type="ECO:0000313" key="6">
    <source>
        <dbReference type="Proteomes" id="UP000824078"/>
    </source>
</evidence>
<name>A0A9D1L5A3_9ACTN</name>
<sequence length="331" mass="35877">MTNLGDISPELIALFAPQVEQLGIHLERRGNIWMGNAGGDIAHGRMWLCAPSPYCLVLCHDVTPHTDMPLFEGSLGPYACACTMGEDAVACSRDCGLSVTLINPEATSTECRDEFATFVEHEPRSLSSHLLANHTYRSRSFIFLPDFFDELEHRYPGEFYGLFTAFGRDWSGSAELVIQRALNAIPTQPPLRSGGELGLLSNVTALIASLAASESGDEGEQGTLVASAQDLIAAAIERGEEPPSPGTIAQRLYVSRSKLCNIFAREVGMGVGTYARRLRLERAYHLLSDERLSIAEIAGLLGYPSPSAFSHAFSSAAGIAPRGWREMLLSD</sequence>
<gene>
    <name evidence="5" type="ORF">IAD17_02765</name>
</gene>
<keyword evidence="3" id="KW-0804">Transcription</keyword>
<evidence type="ECO:0000256" key="1">
    <source>
        <dbReference type="ARBA" id="ARBA00023015"/>
    </source>
</evidence>
<protein>
    <submittedName>
        <fullName evidence="5">Helix-turn-helix transcriptional regulator</fullName>
    </submittedName>
</protein>
<dbReference type="SMART" id="SM00342">
    <property type="entry name" value="HTH_ARAC"/>
    <property type="match status" value="1"/>
</dbReference>
<dbReference type="Gene3D" id="1.10.10.60">
    <property type="entry name" value="Homeodomain-like"/>
    <property type="match status" value="2"/>
</dbReference>
<reference evidence="5" key="2">
    <citation type="journal article" date="2021" name="PeerJ">
        <title>Extensive microbial diversity within the chicken gut microbiome revealed by metagenomics and culture.</title>
        <authorList>
            <person name="Gilroy R."/>
            <person name="Ravi A."/>
            <person name="Getino M."/>
            <person name="Pursley I."/>
            <person name="Horton D.L."/>
            <person name="Alikhan N.F."/>
            <person name="Baker D."/>
            <person name="Gharbi K."/>
            <person name="Hall N."/>
            <person name="Watson M."/>
            <person name="Adriaenssens E.M."/>
            <person name="Foster-Nyarko E."/>
            <person name="Jarju S."/>
            <person name="Secka A."/>
            <person name="Antonio M."/>
            <person name="Oren A."/>
            <person name="Chaudhuri R.R."/>
            <person name="La Ragione R."/>
            <person name="Hildebrand F."/>
            <person name="Pallen M.J."/>
        </authorList>
    </citation>
    <scope>NUCLEOTIDE SEQUENCE</scope>
    <source>
        <strain evidence="5">ChiHjej12B11-29160</strain>
    </source>
</reference>
<dbReference type="Proteomes" id="UP000824078">
    <property type="component" value="Unassembled WGS sequence"/>
</dbReference>
<dbReference type="PROSITE" id="PS01124">
    <property type="entry name" value="HTH_ARAC_FAMILY_2"/>
    <property type="match status" value="1"/>
</dbReference>
<keyword evidence="2" id="KW-0238">DNA-binding</keyword>
<evidence type="ECO:0000259" key="4">
    <source>
        <dbReference type="PROSITE" id="PS01124"/>
    </source>
</evidence>
<dbReference type="GO" id="GO:0003700">
    <property type="term" value="F:DNA-binding transcription factor activity"/>
    <property type="evidence" value="ECO:0007669"/>
    <property type="project" value="InterPro"/>
</dbReference>
<comment type="caution">
    <text evidence="5">The sequence shown here is derived from an EMBL/GenBank/DDBJ whole genome shotgun (WGS) entry which is preliminary data.</text>
</comment>
<reference evidence="5" key="1">
    <citation type="submission" date="2020-10" db="EMBL/GenBank/DDBJ databases">
        <authorList>
            <person name="Gilroy R."/>
        </authorList>
    </citation>
    <scope>NUCLEOTIDE SEQUENCE</scope>
    <source>
        <strain evidence="5">ChiHjej12B11-29160</strain>
    </source>
</reference>
<feature type="domain" description="HTH araC/xylS-type" evidence="4">
    <location>
        <begin position="226"/>
        <end position="327"/>
    </location>
</feature>
<evidence type="ECO:0000313" key="5">
    <source>
        <dbReference type="EMBL" id="HIU23828.1"/>
    </source>
</evidence>
<dbReference type="Pfam" id="PF12833">
    <property type="entry name" value="HTH_18"/>
    <property type="match status" value="1"/>
</dbReference>